<organism evidence="2 3">
    <name type="scientific">Fodinibius salipaludis</name>
    <dbReference type="NCBI Taxonomy" id="2032627"/>
    <lineage>
        <taxon>Bacteria</taxon>
        <taxon>Pseudomonadati</taxon>
        <taxon>Balneolota</taxon>
        <taxon>Balneolia</taxon>
        <taxon>Balneolales</taxon>
        <taxon>Balneolaceae</taxon>
        <taxon>Fodinibius</taxon>
    </lineage>
</organism>
<dbReference type="RefSeq" id="WP_095607354.1">
    <property type="nucleotide sequence ID" value="NZ_NSKE01000010.1"/>
</dbReference>
<sequence length="322" mass="38616">MKMNFTEFKNKFQKVSVEHYSNNVPKEPIISVSVHTYQHANYIEDCLKGILMQETEFSFEILLGEDASTDGTREICIEYAKKYPEKIRLFLHKRANNIQIQNRPSGRFNFLYNLHNARGKYIAICEGDDYWTDPLKLQKQVEFMERHNEYSLCFHNSKVMYENGNKSPHLFRKLENRKYNIEELIKGPWFVPTQSILFRSRFLEIPRWINYLFGGDYALQLILADKGPFYCLNDTMSVYRKNNTGISSGGDARMFAQYLINVLTYFDYYSEFRYHKKIEKRKKEIIHELEWKKIRQDHPIKRALNINFYLIAFSNFIEKYIK</sequence>
<accession>A0A2A2G6C0</accession>
<evidence type="ECO:0000259" key="1">
    <source>
        <dbReference type="Pfam" id="PF00535"/>
    </source>
</evidence>
<gene>
    <name evidence="2" type="ORF">CK503_13510</name>
</gene>
<proteinExistence type="predicted"/>
<dbReference type="PANTHER" id="PTHR22916:SF3">
    <property type="entry name" value="UDP-GLCNAC:BETAGAL BETA-1,3-N-ACETYLGLUCOSAMINYLTRANSFERASE-LIKE PROTEIN 1"/>
    <property type="match status" value="1"/>
</dbReference>
<name>A0A2A2G6C0_9BACT</name>
<dbReference type="GO" id="GO:0016758">
    <property type="term" value="F:hexosyltransferase activity"/>
    <property type="evidence" value="ECO:0007669"/>
    <property type="project" value="UniProtKB-ARBA"/>
</dbReference>
<dbReference type="PANTHER" id="PTHR22916">
    <property type="entry name" value="GLYCOSYLTRANSFERASE"/>
    <property type="match status" value="1"/>
</dbReference>
<feature type="domain" description="Glycosyltransferase 2-like" evidence="1">
    <location>
        <begin position="31"/>
        <end position="200"/>
    </location>
</feature>
<evidence type="ECO:0000313" key="2">
    <source>
        <dbReference type="EMBL" id="PAU93171.1"/>
    </source>
</evidence>
<dbReference type="Pfam" id="PF00535">
    <property type="entry name" value="Glycos_transf_2"/>
    <property type="match status" value="1"/>
</dbReference>
<dbReference type="Gene3D" id="3.90.550.10">
    <property type="entry name" value="Spore Coat Polysaccharide Biosynthesis Protein SpsA, Chain A"/>
    <property type="match status" value="1"/>
</dbReference>
<dbReference type="OrthoDB" id="199095at2"/>
<protein>
    <recommendedName>
        <fullName evidence="1">Glycosyltransferase 2-like domain-containing protein</fullName>
    </recommendedName>
</protein>
<dbReference type="SUPFAM" id="SSF53448">
    <property type="entry name" value="Nucleotide-diphospho-sugar transferases"/>
    <property type="match status" value="1"/>
</dbReference>
<dbReference type="InterPro" id="IPR029044">
    <property type="entry name" value="Nucleotide-diphossugar_trans"/>
</dbReference>
<keyword evidence="3" id="KW-1185">Reference proteome</keyword>
<dbReference type="Proteomes" id="UP000218831">
    <property type="component" value="Unassembled WGS sequence"/>
</dbReference>
<evidence type="ECO:0000313" key="3">
    <source>
        <dbReference type="Proteomes" id="UP000218831"/>
    </source>
</evidence>
<dbReference type="AlphaFoldDB" id="A0A2A2G6C0"/>
<comment type="caution">
    <text evidence="2">The sequence shown here is derived from an EMBL/GenBank/DDBJ whole genome shotgun (WGS) entry which is preliminary data.</text>
</comment>
<reference evidence="2 3" key="1">
    <citation type="submission" date="2017-08" db="EMBL/GenBank/DDBJ databases">
        <title>Aliifodinibius alkalisoli sp. nov., isolated from saline alkaline soil.</title>
        <authorList>
            <person name="Liu D."/>
            <person name="Zhang G."/>
        </authorList>
    </citation>
    <scope>NUCLEOTIDE SEQUENCE [LARGE SCALE GENOMIC DNA]</scope>
    <source>
        <strain evidence="2 3">WN023</strain>
    </source>
</reference>
<dbReference type="EMBL" id="NSKE01000010">
    <property type="protein sequence ID" value="PAU93171.1"/>
    <property type="molecule type" value="Genomic_DNA"/>
</dbReference>
<dbReference type="InterPro" id="IPR001173">
    <property type="entry name" value="Glyco_trans_2-like"/>
</dbReference>